<dbReference type="OrthoDB" id="1808266at2"/>
<proteinExistence type="predicted"/>
<accession>A0A0L6U0T3</accession>
<dbReference type="InterPro" id="IPR024498">
    <property type="entry name" value="DUF2786"/>
</dbReference>
<dbReference type="Pfam" id="PF10979">
    <property type="entry name" value="DUF2786"/>
    <property type="match status" value="1"/>
</dbReference>
<evidence type="ECO:0000313" key="3">
    <source>
        <dbReference type="EMBL" id="KNZ41405.1"/>
    </source>
</evidence>
<dbReference type="EMBL" id="LGYO01000031">
    <property type="protein sequence ID" value="KNZ41405.1"/>
    <property type="molecule type" value="Genomic_DNA"/>
</dbReference>
<dbReference type="RefSeq" id="WP_050740712.1">
    <property type="nucleotide sequence ID" value="NZ_LGYO01000031.1"/>
</dbReference>
<evidence type="ECO:0000259" key="2">
    <source>
        <dbReference type="Pfam" id="PF23771"/>
    </source>
</evidence>
<feature type="domain" description="DUF2786" evidence="1">
    <location>
        <begin position="5"/>
        <end position="41"/>
    </location>
</feature>
<sequence>MDTAVRDRIKKLLALGKSPNQNEANYAILKAKKMMVEYKLTERDVLRKDEIPIKVDTNIYYTTRKEHWMTGLADVIAENNCCVFFMITPPGSQKHYIIFYGYEEDASICTGTFAYAVDCIRSQLKQIVKTLKDEEKTGTEIRSACESFGKGFYEGLEDIYHIQEEENQEWGLVTVVPPEVAELLKDMKHAQHQEGAIHQDNESLYIRGYREGKTFTIQNKLEGPEL</sequence>
<name>A0A0L6U0T3_9FIRM</name>
<dbReference type="AlphaFoldDB" id="A0A0L6U0T3"/>
<gene>
    <name evidence="3" type="ORF">AKG39_12370</name>
</gene>
<dbReference type="InterPro" id="IPR055592">
    <property type="entry name" value="DUF7168"/>
</dbReference>
<dbReference type="STRING" id="52689.AKG39_12370"/>
<reference evidence="4" key="1">
    <citation type="submission" date="2015-07" db="EMBL/GenBank/DDBJ databases">
        <title>Draft genome sequence of Acetobacterium bakii DSM 8293, a potential psychrophilic chemical producer through syngas fermentation.</title>
        <authorList>
            <person name="Song Y."/>
            <person name="Hwang S."/>
            <person name="Cho B.-K."/>
        </authorList>
    </citation>
    <scope>NUCLEOTIDE SEQUENCE [LARGE SCALE GENOMIC DNA]</scope>
    <source>
        <strain evidence="4">DSM 8239</strain>
    </source>
</reference>
<dbReference type="Pfam" id="PF23771">
    <property type="entry name" value="DUF7168"/>
    <property type="match status" value="1"/>
</dbReference>
<comment type="caution">
    <text evidence="3">The sequence shown here is derived from an EMBL/GenBank/DDBJ whole genome shotgun (WGS) entry which is preliminary data.</text>
</comment>
<feature type="domain" description="DUF7168" evidence="2">
    <location>
        <begin position="57"/>
        <end position="190"/>
    </location>
</feature>
<dbReference type="Proteomes" id="UP000036873">
    <property type="component" value="Unassembled WGS sequence"/>
</dbReference>
<evidence type="ECO:0000259" key="1">
    <source>
        <dbReference type="Pfam" id="PF10979"/>
    </source>
</evidence>
<organism evidence="3 4">
    <name type="scientific">Acetobacterium bakii</name>
    <dbReference type="NCBI Taxonomy" id="52689"/>
    <lineage>
        <taxon>Bacteria</taxon>
        <taxon>Bacillati</taxon>
        <taxon>Bacillota</taxon>
        <taxon>Clostridia</taxon>
        <taxon>Eubacteriales</taxon>
        <taxon>Eubacteriaceae</taxon>
        <taxon>Acetobacterium</taxon>
    </lineage>
</organism>
<evidence type="ECO:0000313" key="4">
    <source>
        <dbReference type="Proteomes" id="UP000036873"/>
    </source>
</evidence>
<keyword evidence="4" id="KW-1185">Reference proteome</keyword>
<protein>
    <submittedName>
        <fullName evidence="3">Uncharacterized protein</fullName>
    </submittedName>
</protein>